<organism evidence="2 3">
    <name type="scientific">Nitratifractor salsuginis (strain DSM 16511 / JCM 12458 / E9I37-1)</name>
    <dbReference type="NCBI Taxonomy" id="749222"/>
    <lineage>
        <taxon>Bacteria</taxon>
        <taxon>Pseudomonadati</taxon>
        <taxon>Campylobacterota</taxon>
        <taxon>Epsilonproteobacteria</taxon>
        <taxon>Campylobacterales</taxon>
        <taxon>Sulfurovaceae</taxon>
        <taxon>Nitratifractor</taxon>
    </lineage>
</organism>
<feature type="transmembrane region" description="Helical" evidence="1">
    <location>
        <begin position="288"/>
        <end position="308"/>
    </location>
</feature>
<dbReference type="STRING" id="749222.Nitsa_0575"/>
<dbReference type="OrthoDB" id="5362731at2"/>
<dbReference type="KEGG" id="nsa:Nitsa_0575"/>
<keyword evidence="1" id="KW-0812">Transmembrane</keyword>
<feature type="transmembrane region" description="Helical" evidence="1">
    <location>
        <begin position="232"/>
        <end position="252"/>
    </location>
</feature>
<feature type="transmembrane region" description="Helical" evidence="1">
    <location>
        <begin position="140"/>
        <end position="164"/>
    </location>
</feature>
<feature type="transmembrane region" description="Helical" evidence="1">
    <location>
        <begin position="171"/>
        <end position="190"/>
    </location>
</feature>
<evidence type="ECO:0000313" key="3">
    <source>
        <dbReference type="Proteomes" id="UP000008633"/>
    </source>
</evidence>
<name>E6X140_NITSE</name>
<reference evidence="3" key="2">
    <citation type="submission" date="2011-01" db="EMBL/GenBank/DDBJ databases">
        <title>The complete genome of Nitratifractor salsuginis DSM 16511.</title>
        <authorList>
            <consortium name="US DOE Joint Genome Institute (JGI-PGF)"/>
            <person name="Lucas S."/>
            <person name="Copeland A."/>
            <person name="Lapidus A."/>
            <person name="Bruce D."/>
            <person name="Goodwin L."/>
            <person name="Pitluck S."/>
            <person name="Kyrpides N."/>
            <person name="Mavromatis K."/>
            <person name="Ivanova N."/>
            <person name="Mikhailova N."/>
            <person name="Zeytun A."/>
            <person name="Detter J.C."/>
            <person name="Tapia R."/>
            <person name="Han C."/>
            <person name="Land M."/>
            <person name="Hauser L."/>
            <person name="Markowitz V."/>
            <person name="Cheng J.-F."/>
            <person name="Hugenholtz P."/>
            <person name="Woyke T."/>
            <person name="Wu D."/>
            <person name="Tindall B."/>
            <person name="Schuetze A."/>
            <person name="Brambilla E."/>
            <person name="Klenk H.-P."/>
            <person name="Eisen J.A."/>
        </authorList>
    </citation>
    <scope>NUCLEOTIDE SEQUENCE [LARGE SCALE GENOMIC DNA]</scope>
    <source>
        <strain evidence="3">DSM 16511 / JCM 12458 / E9I37-1</strain>
    </source>
</reference>
<evidence type="ECO:0000313" key="2">
    <source>
        <dbReference type="EMBL" id="ADV45843.1"/>
    </source>
</evidence>
<reference evidence="2 3" key="1">
    <citation type="journal article" date="2011" name="Stand. Genomic Sci.">
        <title>Complete genome sequence of Nitratifractor salsuginis type strain (E9I37-1).</title>
        <authorList>
            <person name="Anderson I."/>
            <person name="Sikorski J."/>
            <person name="Zeytun A."/>
            <person name="Nolan M."/>
            <person name="Lapidus A."/>
            <person name="Lucas S."/>
            <person name="Hammon N."/>
            <person name="Deshpande S."/>
            <person name="Cheng J.F."/>
            <person name="Tapia R."/>
            <person name="Han C."/>
            <person name="Goodwin L."/>
            <person name="Pitluck S."/>
            <person name="Liolios K."/>
            <person name="Pagani I."/>
            <person name="Ivanova N."/>
            <person name="Huntemann M."/>
            <person name="Mavromatis K."/>
            <person name="Ovchinikova G."/>
            <person name="Pati A."/>
            <person name="Chen A."/>
            <person name="Palaniappan K."/>
            <person name="Land M."/>
            <person name="Hauser L."/>
            <person name="Brambilla E.M."/>
            <person name="Ngatchou-Djao O.D."/>
            <person name="Rohde M."/>
            <person name="Tindall B.J."/>
            <person name="Goker M."/>
            <person name="Detter J.C."/>
            <person name="Woyke T."/>
            <person name="Bristow J."/>
            <person name="Eisen J.A."/>
            <person name="Markowitz V."/>
            <person name="Hugenholtz P."/>
            <person name="Klenk H.P."/>
            <person name="Kyrpides N.C."/>
        </authorList>
    </citation>
    <scope>NUCLEOTIDE SEQUENCE [LARGE SCALE GENOMIC DNA]</scope>
    <source>
        <strain evidence="3">DSM 16511 / JCM 12458 / E9I37-1</strain>
    </source>
</reference>
<proteinExistence type="predicted"/>
<keyword evidence="1" id="KW-1133">Transmembrane helix</keyword>
<accession>E6X140</accession>
<dbReference type="HOGENOM" id="CLU_057288_0_0_7"/>
<dbReference type="eggNOG" id="COG1807">
    <property type="taxonomic scope" value="Bacteria"/>
</dbReference>
<evidence type="ECO:0000256" key="1">
    <source>
        <dbReference type="SAM" id="Phobius"/>
    </source>
</evidence>
<dbReference type="AlphaFoldDB" id="E6X140"/>
<dbReference type="Proteomes" id="UP000008633">
    <property type="component" value="Chromosome"/>
</dbReference>
<feature type="transmembrane region" description="Helical" evidence="1">
    <location>
        <begin position="12"/>
        <end position="31"/>
    </location>
</feature>
<dbReference type="EMBL" id="CP002452">
    <property type="protein sequence ID" value="ADV45843.1"/>
    <property type="molecule type" value="Genomic_DNA"/>
</dbReference>
<feature type="transmembrane region" description="Helical" evidence="1">
    <location>
        <begin position="258"/>
        <end position="276"/>
    </location>
</feature>
<feature type="transmembrane region" description="Helical" evidence="1">
    <location>
        <begin position="95"/>
        <end position="128"/>
    </location>
</feature>
<evidence type="ECO:0008006" key="4">
    <source>
        <dbReference type="Google" id="ProtNLM"/>
    </source>
</evidence>
<protein>
    <recommendedName>
        <fullName evidence="4">Glycosyltransferase RgtA/B/C/D-like domain-containing protein</fullName>
    </recommendedName>
</protein>
<feature type="transmembrane region" description="Helical" evidence="1">
    <location>
        <begin position="62"/>
        <end position="83"/>
    </location>
</feature>
<keyword evidence="1" id="KW-0472">Membrane</keyword>
<feature type="transmembrane region" description="Helical" evidence="1">
    <location>
        <begin position="202"/>
        <end position="220"/>
    </location>
</feature>
<keyword evidence="3" id="KW-1185">Reference proteome</keyword>
<dbReference type="RefSeq" id="WP_013553539.1">
    <property type="nucleotide sequence ID" value="NC_014935.1"/>
</dbReference>
<sequence length="365" mass="41895">MIRIWRDDRVFYTFLILYALVIAALALTTPLSPSEAQLFYRQEWSPAVWAARLLHQVFLGTLGLRLVPFLLGMLNLYLFYHLLPDYFERIEDRRFTLMIFAILPGVIAANVLLNDAVFALSLTLLFLWAYRRRVFWLEALALGVLLSTATASFALYLGVALYAWAHRERALALLAGGLLILSLLGGRYLIGGHPQGHLPELFGIYAALFSPLFFVYYFYALYRVALEGPRDLYWSIAFSALALSILLSIRQQVLIVDFSPYLLAGTMIPVAVYFRSMRVRMRRFQRRYRIAGAIVLITLLLSSMAVILHRPLYELLGRPHHFFAAPLYEIPAQIEGLRSRGQSCHPPVKRRYDVLYRFYGMPACK</sequence>
<gene>
    <name evidence="2" type="ordered locus">Nitsa_0575</name>
</gene>